<name>M2TCN2_COCH5</name>
<keyword evidence="2" id="KW-0813">Transport</keyword>
<dbReference type="HOGENOM" id="CLU_010365_8_1_1"/>
<dbReference type="eggNOG" id="KOG0039">
    <property type="taxonomic scope" value="Eukaryota"/>
</dbReference>
<feature type="transmembrane region" description="Helical" evidence="9">
    <location>
        <begin position="182"/>
        <end position="202"/>
    </location>
</feature>
<feature type="domain" description="Ferric reductase NAD binding" evidence="12">
    <location>
        <begin position="354"/>
        <end position="425"/>
    </location>
</feature>
<evidence type="ECO:0000256" key="8">
    <source>
        <dbReference type="ARBA" id="ARBA00023136"/>
    </source>
</evidence>
<dbReference type="OrthoDB" id="4494341at2759"/>
<dbReference type="Pfam" id="PF08030">
    <property type="entry name" value="NAD_binding_6"/>
    <property type="match status" value="1"/>
</dbReference>
<keyword evidence="5 9" id="KW-1133">Transmembrane helix</keyword>
<dbReference type="Pfam" id="PF01794">
    <property type="entry name" value="Ferric_reduct"/>
    <property type="match status" value="1"/>
</dbReference>
<dbReference type="EMBL" id="KB445571">
    <property type="protein sequence ID" value="EMD95300.1"/>
    <property type="molecule type" value="Genomic_DNA"/>
</dbReference>
<evidence type="ECO:0000256" key="6">
    <source>
        <dbReference type="ARBA" id="ARBA00023002"/>
    </source>
</evidence>
<dbReference type="InterPro" id="IPR051410">
    <property type="entry name" value="Ferric/Cupric_Reductase"/>
</dbReference>
<dbReference type="InterPro" id="IPR013130">
    <property type="entry name" value="Fe3_Rdtase_TM_dom"/>
</dbReference>
<evidence type="ECO:0000256" key="5">
    <source>
        <dbReference type="ARBA" id="ARBA00022989"/>
    </source>
</evidence>
<sequence>MQVPYIYAIAYISVLALVISWRLYQFLTARARDHVFAVLSKWLVYTVVLARANGSSDITVAAGFVVLCTLVGNIVSAVIAIPSQADFSTRLARLCLTNLVVLFFGGRTNFIADRIFRLSHSEYYLVHRWIGRICVLEGLIHGVLSALQRRKPLRAIDITLISLTGTIAVCSIVYIRRRLYELFLQLHTIASVALLVFIWLHLNRPSPYVIACISSAASLFIFQKILWVIHCLYRNTGSGPRCQASITRFQSNGNHKEEVYQVCVDIRRPWHVTPGQFVYLSLPHSRSLGLGLLEFHPFMVAWAFHDEKDQLKSIVLIVQRRRGFTRKLGLTDAITPAIIDGPYGGIDFKELARYDKVLLMSSGTGIAAHLYMTRHLLLAHNQQTARVRRLTLLWFLETSDQIQWAKEYLHALNHLDHRQILTIYLLCPNETEAVAEGGFNDSKITEARMFPISSSLDMAMFIEGEWGAEAGNMLVTVCGDSKFEKRARLAIRASPHDINLRTSVYLPDETYMSKMSTSRYK</sequence>
<dbReference type="GO" id="GO:0005886">
    <property type="term" value="C:plasma membrane"/>
    <property type="evidence" value="ECO:0007669"/>
    <property type="project" value="TreeGrafter"/>
</dbReference>
<keyword evidence="6" id="KW-0560">Oxidoreductase</keyword>
<dbReference type="PANTHER" id="PTHR32361:SF26">
    <property type="entry name" value="FAD-BINDING 8 DOMAIN-CONTAINING PROTEIN-RELATED"/>
    <property type="match status" value="1"/>
</dbReference>
<evidence type="ECO:0000259" key="12">
    <source>
        <dbReference type="Pfam" id="PF08030"/>
    </source>
</evidence>
<dbReference type="STRING" id="701091.M2TCN2"/>
<evidence type="ECO:0000313" key="13">
    <source>
        <dbReference type="EMBL" id="EMD95300.1"/>
    </source>
</evidence>
<evidence type="ECO:0000256" key="4">
    <source>
        <dbReference type="ARBA" id="ARBA00022982"/>
    </source>
</evidence>
<feature type="domain" description="FAD-binding 8" evidence="11">
    <location>
        <begin position="268"/>
        <end position="328"/>
    </location>
</feature>
<reference evidence="13 14" key="1">
    <citation type="journal article" date="2012" name="PLoS Pathog.">
        <title>Diverse lifestyles and strategies of plant pathogenesis encoded in the genomes of eighteen Dothideomycetes fungi.</title>
        <authorList>
            <person name="Ohm R.A."/>
            <person name="Feau N."/>
            <person name="Henrissat B."/>
            <person name="Schoch C.L."/>
            <person name="Horwitz B.A."/>
            <person name="Barry K.W."/>
            <person name="Condon B.J."/>
            <person name="Copeland A.C."/>
            <person name="Dhillon B."/>
            <person name="Glaser F."/>
            <person name="Hesse C.N."/>
            <person name="Kosti I."/>
            <person name="LaButti K."/>
            <person name="Lindquist E.A."/>
            <person name="Lucas S."/>
            <person name="Salamov A.A."/>
            <person name="Bradshaw R.E."/>
            <person name="Ciuffetti L."/>
            <person name="Hamelin R.C."/>
            <person name="Kema G.H.J."/>
            <person name="Lawrence C."/>
            <person name="Scott J.A."/>
            <person name="Spatafora J.W."/>
            <person name="Turgeon B.G."/>
            <person name="de Wit P.J.G.M."/>
            <person name="Zhong S."/>
            <person name="Goodwin S.B."/>
            <person name="Grigoriev I.V."/>
        </authorList>
    </citation>
    <scope>NUCLEOTIDE SEQUENCE [LARGE SCALE GENOMIC DNA]</scope>
    <source>
        <strain evidence="14">C5 / ATCC 48332 / race O</strain>
    </source>
</reference>
<evidence type="ECO:0000256" key="2">
    <source>
        <dbReference type="ARBA" id="ARBA00022448"/>
    </source>
</evidence>
<evidence type="ECO:0000259" key="11">
    <source>
        <dbReference type="Pfam" id="PF08022"/>
    </source>
</evidence>
<keyword evidence="3 9" id="KW-0812">Transmembrane</keyword>
<feature type="transmembrane region" description="Helical" evidence="9">
    <location>
        <begin position="58"/>
        <end position="79"/>
    </location>
</feature>
<feature type="domain" description="Ferric oxidoreductase" evidence="10">
    <location>
        <begin position="96"/>
        <end position="197"/>
    </location>
</feature>
<protein>
    <recommendedName>
        <fullName evidence="15">FAD-binding FR-type domain-containing protein</fullName>
    </recommendedName>
</protein>
<gene>
    <name evidence="13" type="ORF">COCHEDRAFT_1153112</name>
</gene>
<dbReference type="GO" id="GO:0000293">
    <property type="term" value="F:ferric-chelate reductase activity"/>
    <property type="evidence" value="ECO:0007669"/>
    <property type="project" value="UniProtKB-ARBA"/>
</dbReference>
<dbReference type="Gene3D" id="3.40.50.80">
    <property type="entry name" value="Nucleotide-binding domain of ferredoxin-NADP reductase (FNR) module"/>
    <property type="match status" value="1"/>
</dbReference>
<accession>M2TCN2</accession>
<dbReference type="OMA" id="DYGHILM"/>
<evidence type="ECO:0000313" key="14">
    <source>
        <dbReference type="Proteomes" id="UP000016936"/>
    </source>
</evidence>
<feature type="transmembrane region" description="Helical" evidence="9">
    <location>
        <begin position="208"/>
        <end position="233"/>
    </location>
</feature>
<keyword evidence="8 9" id="KW-0472">Membrane</keyword>
<evidence type="ECO:0000256" key="1">
    <source>
        <dbReference type="ARBA" id="ARBA00004141"/>
    </source>
</evidence>
<feature type="transmembrane region" description="Helical" evidence="9">
    <location>
        <begin position="91"/>
        <end position="112"/>
    </location>
</feature>
<keyword evidence="7" id="KW-0406">Ion transport</keyword>
<dbReference type="InterPro" id="IPR013121">
    <property type="entry name" value="Fe_red_NAD-bd_6"/>
</dbReference>
<evidence type="ECO:0000256" key="9">
    <source>
        <dbReference type="SAM" id="Phobius"/>
    </source>
</evidence>
<dbReference type="InterPro" id="IPR039261">
    <property type="entry name" value="FNR_nucleotide-bd"/>
</dbReference>
<dbReference type="GO" id="GO:0006826">
    <property type="term" value="P:iron ion transport"/>
    <property type="evidence" value="ECO:0007669"/>
    <property type="project" value="TreeGrafter"/>
</dbReference>
<dbReference type="SUPFAM" id="SSF52343">
    <property type="entry name" value="Ferredoxin reductase-like, C-terminal NADP-linked domain"/>
    <property type="match status" value="1"/>
</dbReference>
<feature type="transmembrane region" description="Helical" evidence="9">
    <location>
        <begin position="6"/>
        <end position="23"/>
    </location>
</feature>
<keyword evidence="4" id="KW-0249">Electron transport</keyword>
<dbReference type="InterPro" id="IPR013112">
    <property type="entry name" value="FAD-bd_8"/>
</dbReference>
<organism evidence="13 14">
    <name type="scientific">Cochliobolus heterostrophus (strain C5 / ATCC 48332 / race O)</name>
    <name type="common">Southern corn leaf blight fungus</name>
    <name type="synonym">Bipolaris maydis</name>
    <dbReference type="NCBI Taxonomy" id="701091"/>
    <lineage>
        <taxon>Eukaryota</taxon>
        <taxon>Fungi</taxon>
        <taxon>Dikarya</taxon>
        <taxon>Ascomycota</taxon>
        <taxon>Pezizomycotina</taxon>
        <taxon>Dothideomycetes</taxon>
        <taxon>Pleosporomycetidae</taxon>
        <taxon>Pleosporales</taxon>
        <taxon>Pleosporineae</taxon>
        <taxon>Pleosporaceae</taxon>
        <taxon>Bipolaris</taxon>
    </lineage>
</organism>
<comment type="subcellular location">
    <subcellularLocation>
        <location evidence="1">Membrane</location>
        <topology evidence="1">Multi-pass membrane protein</topology>
    </subcellularLocation>
</comment>
<keyword evidence="14" id="KW-1185">Reference proteome</keyword>
<dbReference type="GO" id="GO:0015677">
    <property type="term" value="P:copper ion import"/>
    <property type="evidence" value="ECO:0007669"/>
    <property type="project" value="TreeGrafter"/>
</dbReference>
<dbReference type="PANTHER" id="PTHR32361">
    <property type="entry name" value="FERRIC/CUPRIC REDUCTASE TRANSMEMBRANE COMPONENT"/>
    <property type="match status" value="1"/>
</dbReference>
<evidence type="ECO:0000256" key="3">
    <source>
        <dbReference type="ARBA" id="ARBA00022692"/>
    </source>
</evidence>
<reference evidence="14" key="2">
    <citation type="journal article" date="2013" name="PLoS Genet.">
        <title>Comparative genome structure, secondary metabolite, and effector coding capacity across Cochliobolus pathogens.</title>
        <authorList>
            <person name="Condon B.J."/>
            <person name="Leng Y."/>
            <person name="Wu D."/>
            <person name="Bushley K.E."/>
            <person name="Ohm R.A."/>
            <person name="Otillar R."/>
            <person name="Martin J."/>
            <person name="Schackwitz W."/>
            <person name="Grimwood J."/>
            <person name="MohdZainudin N."/>
            <person name="Xue C."/>
            <person name="Wang R."/>
            <person name="Manning V.A."/>
            <person name="Dhillon B."/>
            <person name="Tu Z.J."/>
            <person name="Steffenson B.J."/>
            <person name="Salamov A."/>
            <person name="Sun H."/>
            <person name="Lowry S."/>
            <person name="LaButti K."/>
            <person name="Han J."/>
            <person name="Copeland A."/>
            <person name="Lindquist E."/>
            <person name="Barry K."/>
            <person name="Schmutz J."/>
            <person name="Baker S.E."/>
            <person name="Ciuffetti L.M."/>
            <person name="Grigoriev I.V."/>
            <person name="Zhong S."/>
            <person name="Turgeon B.G."/>
        </authorList>
    </citation>
    <scope>NUCLEOTIDE SEQUENCE [LARGE SCALE GENOMIC DNA]</scope>
    <source>
        <strain evidence="14">C5 / ATCC 48332 / race O</strain>
    </source>
</reference>
<dbReference type="GO" id="GO:0006879">
    <property type="term" value="P:intracellular iron ion homeostasis"/>
    <property type="evidence" value="ECO:0007669"/>
    <property type="project" value="TreeGrafter"/>
</dbReference>
<dbReference type="CDD" id="cd06186">
    <property type="entry name" value="NOX_Duox_like_FAD_NADP"/>
    <property type="match status" value="1"/>
</dbReference>
<evidence type="ECO:0000259" key="10">
    <source>
        <dbReference type="Pfam" id="PF01794"/>
    </source>
</evidence>
<evidence type="ECO:0008006" key="15">
    <source>
        <dbReference type="Google" id="ProtNLM"/>
    </source>
</evidence>
<feature type="transmembrane region" description="Helical" evidence="9">
    <location>
        <begin position="35"/>
        <end position="52"/>
    </location>
</feature>
<evidence type="ECO:0000256" key="7">
    <source>
        <dbReference type="ARBA" id="ARBA00023065"/>
    </source>
</evidence>
<dbReference type="AlphaFoldDB" id="M2TCN2"/>
<dbReference type="Proteomes" id="UP000016936">
    <property type="component" value="Unassembled WGS sequence"/>
</dbReference>
<feature type="transmembrane region" description="Helical" evidence="9">
    <location>
        <begin position="155"/>
        <end position="175"/>
    </location>
</feature>
<proteinExistence type="predicted"/>
<dbReference type="Pfam" id="PF08022">
    <property type="entry name" value="FAD_binding_8"/>
    <property type="match status" value="1"/>
</dbReference>